<sequence>MRYILTILLFLSVANADIMKKKTLACPSVIQLQKAPVESAENSMNLSMYAIANDCVIIDKRDNVEAVGYDPTNSQEIYQKIIYKKTGVYLYVIRSAIQVEQDGKKSSLRF</sequence>
<dbReference type="PATRIC" id="fig|929558.5.peg.1801"/>
<dbReference type="EMBL" id="AFRZ01000001">
    <property type="protein sequence ID" value="EHP30329.1"/>
    <property type="molecule type" value="Genomic_DNA"/>
</dbReference>
<accession>H1FVL6</accession>
<accession>B6BIH4</accession>
<protein>
    <submittedName>
        <fullName evidence="1">Uncharacterized protein</fullName>
    </submittedName>
</protein>
<organism evidence="1 2">
    <name type="scientific">Sulfurimonas gotlandica (strain DSM 19862 / JCM 16533 / GD1)</name>
    <dbReference type="NCBI Taxonomy" id="929558"/>
    <lineage>
        <taxon>Bacteria</taxon>
        <taxon>Pseudomonadati</taxon>
        <taxon>Campylobacterota</taxon>
        <taxon>Epsilonproteobacteria</taxon>
        <taxon>Campylobacterales</taxon>
        <taxon>Sulfurimonadaceae</taxon>
        <taxon>Sulfurimonas</taxon>
    </lineage>
</organism>
<dbReference type="STRING" id="929558.SMGD1_1806"/>
<evidence type="ECO:0000313" key="2">
    <source>
        <dbReference type="Proteomes" id="UP000006431"/>
    </source>
</evidence>
<dbReference type="Proteomes" id="UP000006431">
    <property type="component" value="Unassembled WGS sequence"/>
</dbReference>
<evidence type="ECO:0000313" key="1">
    <source>
        <dbReference type="EMBL" id="EHP30329.1"/>
    </source>
</evidence>
<reference evidence="1 2" key="1">
    <citation type="journal article" date="2012" name="Proc. Natl. Acad. Sci. U.S.A.">
        <title>Genome and physiology of a model Epsilonproteobacterium responsible for sulfide detoxification in marine oxygen depletion zones.</title>
        <authorList>
            <person name="Grote J."/>
            <person name="Schott T."/>
            <person name="Bruckner C.G."/>
            <person name="Glockner F.O."/>
            <person name="Jost G."/>
            <person name="Teeling H."/>
            <person name="Labrenz M."/>
            <person name="Jurgens K."/>
        </authorList>
    </citation>
    <scope>NUCLEOTIDE SEQUENCE [LARGE SCALE GENOMIC DNA]</scope>
    <source>
        <strain evidence="1 2">GD1</strain>
    </source>
</reference>
<dbReference type="HOGENOM" id="CLU_2169777_0_0_7"/>
<proteinExistence type="predicted"/>
<name>B6BIH4_SULGG</name>
<comment type="caution">
    <text evidence="1">The sequence shown here is derived from an EMBL/GenBank/DDBJ whole genome shotgun (WGS) entry which is preliminary data.</text>
</comment>
<dbReference type="RefSeq" id="WP_008335053.1">
    <property type="nucleotide sequence ID" value="NZ_AFRZ01000001.1"/>
</dbReference>
<gene>
    <name evidence="1" type="ORF">SMGD1_1806</name>
</gene>
<dbReference type="AlphaFoldDB" id="B6BIH4"/>
<keyword evidence="2" id="KW-1185">Reference proteome</keyword>